<name>A0A0Q3M8B9_9HYPH</name>
<feature type="transmembrane region" description="Helical" evidence="1">
    <location>
        <begin position="38"/>
        <end position="60"/>
    </location>
</feature>
<evidence type="ECO:0000313" key="6">
    <source>
        <dbReference type="Proteomes" id="UP000190130"/>
    </source>
</evidence>
<dbReference type="RefSeq" id="WP_055726604.1">
    <property type="nucleotide sequence ID" value="NZ_FUYX01000006.1"/>
</dbReference>
<evidence type="ECO:0000259" key="2">
    <source>
        <dbReference type="Pfam" id="PF07811"/>
    </source>
</evidence>
<evidence type="ECO:0000313" key="4">
    <source>
        <dbReference type="EMBL" id="SKB85391.1"/>
    </source>
</evidence>
<keyword evidence="1" id="KW-1133">Transmembrane helix</keyword>
<reference evidence="3 5" key="1">
    <citation type="submission" date="2015-10" db="EMBL/GenBank/DDBJ databases">
        <title>Draft genome of Bosea thiooxidans.</title>
        <authorList>
            <person name="Wang X."/>
        </authorList>
    </citation>
    <scope>NUCLEOTIDE SEQUENCE [LARGE SCALE GENOMIC DNA]</scope>
    <source>
        <strain evidence="3 5">CGMCC 9174</strain>
    </source>
</reference>
<dbReference type="Pfam" id="PF07811">
    <property type="entry name" value="TadE"/>
    <property type="match status" value="1"/>
</dbReference>
<dbReference type="EMBL" id="LMAR01000007">
    <property type="protein sequence ID" value="KQK32049.1"/>
    <property type="molecule type" value="Genomic_DNA"/>
</dbReference>
<evidence type="ECO:0000313" key="3">
    <source>
        <dbReference type="EMBL" id="KQK32049.1"/>
    </source>
</evidence>
<dbReference type="STRING" id="53254.SAMN05660750_02675"/>
<reference evidence="4 6" key="2">
    <citation type="submission" date="2017-02" db="EMBL/GenBank/DDBJ databases">
        <authorList>
            <person name="Peterson S.W."/>
        </authorList>
    </citation>
    <scope>NUCLEOTIDE SEQUENCE [LARGE SCALE GENOMIC DNA]</scope>
    <source>
        <strain evidence="4 6">DSM 9653</strain>
    </source>
</reference>
<evidence type="ECO:0000256" key="1">
    <source>
        <dbReference type="SAM" id="Phobius"/>
    </source>
</evidence>
<feature type="domain" description="TadE-like" evidence="2">
    <location>
        <begin position="32"/>
        <end position="74"/>
    </location>
</feature>
<proteinExistence type="predicted"/>
<gene>
    <name evidence="3" type="ORF">ARD30_07810</name>
    <name evidence="4" type="ORF">SAMN05660750_02675</name>
</gene>
<organism evidence="3 5">
    <name type="scientific">Bosea thiooxidans</name>
    <dbReference type="NCBI Taxonomy" id="53254"/>
    <lineage>
        <taxon>Bacteria</taxon>
        <taxon>Pseudomonadati</taxon>
        <taxon>Pseudomonadota</taxon>
        <taxon>Alphaproteobacteria</taxon>
        <taxon>Hyphomicrobiales</taxon>
        <taxon>Boseaceae</taxon>
        <taxon>Bosea</taxon>
    </lineage>
</organism>
<dbReference type="Proteomes" id="UP000051562">
    <property type="component" value="Unassembled WGS sequence"/>
</dbReference>
<dbReference type="Proteomes" id="UP000190130">
    <property type="component" value="Unassembled WGS sequence"/>
</dbReference>
<dbReference type="AlphaFoldDB" id="A0A0Q3M8B9"/>
<keyword evidence="1" id="KW-0812">Transmembrane</keyword>
<keyword evidence="1" id="KW-0472">Membrane</keyword>
<dbReference type="EMBL" id="FUYX01000006">
    <property type="protein sequence ID" value="SKB85391.1"/>
    <property type="molecule type" value="Genomic_DNA"/>
</dbReference>
<protein>
    <submittedName>
        <fullName evidence="4">Flp pilus assembly protein TadG</fullName>
    </submittedName>
</protein>
<sequence length="200" mass="21407">MAVRTVAFQLASARPRRGRGGIFRRFGRSQDGATAVEFGFVAIPFFALLMAIFETALMFWTTQVLEESLSQASRSILTGESRSLYKGTAAANAAAFRDAICAQAPLGLVDCSKLTIDVRSYASFNEAGSQTAASNPISSGTLDVSRFGYTQPAGDQIVVIRAVLDYSLFLTGWASQGLANLSTGHRAIVASMAFRTEPFL</sequence>
<keyword evidence="5" id="KW-1185">Reference proteome</keyword>
<accession>A0A0Q3M8B9</accession>
<dbReference type="InterPro" id="IPR012495">
    <property type="entry name" value="TadE-like_dom"/>
</dbReference>
<evidence type="ECO:0000313" key="5">
    <source>
        <dbReference type="Proteomes" id="UP000051562"/>
    </source>
</evidence>